<gene>
    <name evidence="3" type="ORF">JAAARDRAFT_55409</name>
</gene>
<dbReference type="OrthoDB" id="545910at2759"/>
<dbReference type="STRING" id="933084.A0A067Q3D1"/>
<dbReference type="InterPro" id="IPR037151">
    <property type="entry name" value="AlkB-like_sf"/>
</dbReference>
<dbReference type="InterPro" id="IPR027450">
    <property type="entry name" value="AlkB-like"/>
</dbReference>
<protein>
    <recommendedName>
        <fullName evidence="2">Fe2OG dioxygenase domain-containing protein</fullName>
    </recommendedName>
</protein>
<dbReference type="EMBL" id="KL197713">
    <property type="protein sequence ID" value="KDQ60675.1"/>
    <property type="molecule type" value="Genomic_DNA"/>
</dbReference>
<dbReference type="PROSITE" id="PS51471">
    <property type="entry name" value="FE2OG_OXY"/>
    <property type="match status" value="1"/>
</dbReference>
<dbReference type="GO" id="GO:0051213">
    <property type="term" value="F:dioxygenase activity"/>
    <property type="evidence" value="ECO:0007669"/>
    <property type="project" value="InterPro"/>
</dbReference>
<feature type="compositionally biased region" description="Low complexity" evidence="1">
    <location>
        <begin position="284"/>
        <end position="294"/>
    </location>
</feature>
<feature type="compositionally biased region" description="Pro residues" evidence="1">
    <location>
        <begin position="1"/>
        <end position="18"/>
    </location>
</feature>
<dbReference type="Gene3D" id="2.60.120.590">
    <property type="entry name" value="Alpha-ketoglutarate-dependent dioxygenase AlkB-like"/>
    <property type="match status" value="1"/>
</dbReference>
<accession>A0A067Q3D1</accession>
<keyword evidence="4" id="KW-1185">Reference proteome</keyword>
<evidence type="ECO:0000313" key="3">
    <source>
        <dbReference type="EMBL" id="KDQ60675.1"/>
    </source>
</evidence>
<dbReference type="Pfam" id="PF13532">
    <property type="entry name" value="2OG-FeII_Oxy_2"/>
    <property type="match status" value="1"/>
</dbReference>
<dbReference type="PANTHER" id="PTHR31212">
    <property type="entry name" value="ALPHA-KETOGLUTARATE-DEPENDENT DIOXYGENASE ALKB HOMOLOG 3"/>
    <property type="match status" value="1"/>
</dbReference>
<dbReference type="SUPFAM" id="SSF51197">
    <property type="entry name" value="Clavaminate synthase-like"/>
    <property type="match status" value="1"/>
</dbReference>
<dbReference type="GO" id="GO:0006307">
    <property type="term" value="P:DNA alkylation repair"/>
    <property type="evidence" value="ECO:0007669"/>
    <property type="project" value="InterPro"/>
</dbReference>
<feature type="region of interest" description="Disordered" evidence="1">
    <location>
        <begin position="276"/>
        <end position="299"/>
    </location>
</feature>
<dbReference type="InParanoid" id="A0A067Q3D1"/>
<dbReference type="PANTHER" id="PTHR31212:SF4">
    <property type="entry name" value="ALPHA-KETOGLUTARATE-DEPENDENT DIOXYGENASE ALKB HOMOLOG 3"/>
    <property type="match status" value="1"/>
</dbReference>
<feature type="region of interest" description="Disordered" evidence="1">
    <location>
        <begin position="1"/>
        <end position="35"/>
    </location>
</feature>
<dbReference type="InterPro" id="IPR032854">
    <property type="entry name" value="ALKBH3"/>
</dbReference>
<proteinExistence type="predicted"/>
<evidence type="ECO:0000256" key="1">
    <source>
        <dbReference type="SAM" id="MobiDB-lite"/>
    </source>
</evidence>
<organism evidence="3 4">
    <name type="scientific">Jaapia argillacea MUCL 33604</name>
    <dbReference type="NCBI Taxonomy" id="933084"/>
    <lineage>
        <taxon>Eukaryota</taxon>
        <taxon>Fungi</taxon>
        <taxon>Dikarya</taxon>
        <taxon>Basidiomycota</taxon>
        <taxon>Agaricomycotina</taxon>
        <taxon>Agaricomycetes</taxon>
        <taxon>Agaricomycetidae</taxon>
        <taxon>Jaapiales</taxon>
        <taxon>Jaapiaceae</taxon>
        <taxon>Jaapia</taxon>
    </lineage>
</organism>
<evidence type="ECO:0000259" key="2">
    <source>
        <dbReference type="PROSITE" id="PS51471"/>
    </source>
</evidence>
<feature type="domain" description="Fe2OG dioxygenase" evidence="2">
    <location>
        <begin position="180"/>
        <end position="313"/>
    </location>
</feature>
<name>A0A067Q3D1_9AGAM</name>
<dbReference type="HOGENOM" id="CLU_026011_1_0_1"/>
<sequence length="393" mass="44733">MPTTPPPSILSRLRPPPSSKTKSKPKALPPLSLPSPTLVSQHTPCTLHTSILPPELACRLFYTMLDEAKEWKRNKWWLFDRLVESPHRTGFYTRMERDGDGGEEVDEEGGWKEAAQFWYNGRETKAPSQFPAVMEEACTIIERVVNEELRKRPRFPLEWAGYPPDQSRPNGDRDSGILWRANVAASNCYEGAKESVGYHSDSLTYLGPYPTIASLSLGTTRIFRLREVIPSDEINLRQPRTYNIPVTHNSLLIMHASTQEKFKHTVPPQPTIDLFRPPFPRQSPPFASSSSSNPDHQIEPSNCRINITFRFYRPDFHPSTIPRCKCGVPAVLKPDMKNRHRGRVDRFWWHCNAGAQNEGKDCGFWKVLDMKGEGRGPCVGDVEARVEQENTSI</sequence>
<reference evidence="4" key="1">
    <citation type="journal article" date="2014" name="Proc. Natl. Acad. Sci. U.S.A.">
        <title>Extensive sampling of basidiomycete genomes demonstrates inadequacy of the white-rot/brown-rot paradigm for wood decay fungi.</title>
        <authorList>
            <person name="Riley R."/>
            <person name="Salamov A.A."/>
            <person name="Brown D.W."/>
            <person name="Nagy L.G."/>
            <person name="Floudas D."/>
            <person name="Held B.W."/>
            <person name="Levasseur A."/>
            <person name="Lombard V."/>
            <person name="Morin E."/>
            <person name="Otillar R."/>
            <person name="Lindquist E.A."/>
            <person name="Sun H."/>
            <person name="LaButti K.M."/>
            <person name="Schmutz J."/>
            <person name="Jabbour D."/>
            <person name="Luo H."/>
            <person name="Baker S.E."/>
            <person name="Pisabarro A.G."/>
            <person name="Walton J.D."/>
            <person name="Blanchette R.A."/>
            <person name="Henrissat B."/>
            <person name="Martin F."/>
            <person name="Cullen D."/>
            <person name="Hibbett D.S."/>
            <person name="Grigoriev I.V."/>
        </authorList>
    </citation>
    <scope>NUCLEOTIDE SEQUENCE [LARGE SCALE GENOMIC DNA]</scope>
    <source>
        <strain evidence="4">MUCL 33604</strain>
    </source>
</reference>
<dbReference type="Proteomes" id="UP000027265">
    <property type="component" value="Unassembled WGS sequence"/>
</dbReference>
<evidence type="ECO:0000313" key="4">
    <source>
        <dbReference type="Proteomes" id="UP000027265"/>
    </source>
</evidence>
<dbReference type="AlphaFoldDB" id="A0A067Q3D1"/>
<dbReference type="InterPro" id="IPR005123">
    <property type="entry name" value="Oxoglu/Fe-dep_dioxygenase_dom"/>
</dbReference>